<dbReference type="PANTHER" id="PTHR12882:SF1">
    <property type="entry name" value="TRANSCRIPTION ELONGATION FACTOR SPT4"/>
    <property type="match status" value="1"/>
</dbReference>
<protein>
    <recommendedName>
        <fullName evidence="5">Spt4/RpoE2 zinc finger domain-containing protein</fullName>
    </recommendedName>
</protein>
<keyword evidence="7" id="KW-1185">Reference proteome</keyword>
<name>A0AAV9YBP6_9CRYT</name>
<sequence length="129" mass="14463">MEETETVFAVPVGTKKIVQVKDSKTNSVTTKENYILRLRACLSCRIILSDQQFFEGGCPNCTHLAMEYDRQKVNSSTTISFKGMITVLNSNQSWVARYNRLNNVTPGCYAVSVTGDLVSDDEGNYNDDY</sequence>
<dbReference type="InterPro" id="IPR029040">
    <property type="entry name" value="RPABC4/Spt4"/>
</dbReference>
<evidence type="ECO:0000256" key="2">
    <source>
        <dbReference type="ARBA" id="ARBA00010464"/>
    </source>
</evidence>
<gene>
    <name evidence="6" type="ORF">RS030_111831</name>
</gene>
<dbReference type="SUPFAM" id="SSF63393">
    <property type="entry name" value="RNA polymerase subunits"/>
    <property type="match status" value="1"/>
</dbReference>
<evidence type="ECO:0000313" key="6">
    <source>
        <dbReference type="EMBL" id="KAK6590941.1"/>
    </source>
</evidence>
<evidence type="ECO:0000256" key="4">
    <source>
        <dbReference type="ARBA" id="ARBA00023242"/>
    </source>
</evidence>
<dbReference type="PANTHER" id="PTHR12882">
    <property type="entry name" value="SUPPRESSOR OF TY 4"/>
    <property type="match status" value="1"/>
</dbReference>
<comment type="subcellular location">
    <subcellularLocation>
        <location evidence="1">Nucleus</location>
    </subcellularLocation>
</comment>
<reference evidence="6 7" key="1">
    <citation type="submission" date="2023-10" db="EMBL/GenBank/DDBJ databases">
        <title>Comparative genomics analysis reveals potential genetic determinants of host preference in Cryptosporidium xiaoi.</title>
        <authorList>
            <person name="Xiao L."/>
            <person name="Li J."/>
        </authorList>
    </citation>
    <scope>NUCLEOTIDE SEQUENCE [LARGE SCALE GENOMIC DNA]</scope>
    <source>
        <strain evidence="6 7">52996</strain>
    </source>
</reference>
<keyword evidence="4" id="KW-0539">Nucleus</keyword>
<organism evidence="6 7">
    <name type="scientific">Cryptosporidium xiaoi</name>
    <dbReference type="NCBI Taxonomy" id="659607"/>
    <lineage>
        <taxon>Eukaryota</taxon>
        <taxon>Sar</taxon>
        <taxon>Alveolata</taxon>
        <taxon>Apicomplexa</taxon>
        <taxon>Conoidasida</taxon>
        <taxon>Coccidia</taxon>
        <taxon>Eucoccidiorida</taxon>
        <taxon>Eimeriorina</taxon>
        <taxon>Cryptosporidiidae</taxon>
        <taxon>Cryptosporidium</taxon>
    </lineage>
</organism>
<dbReference type="GO" id="GO:0008270">
    <property type="term" value="F:zinc ion binding"/>
    <property type="evidence" value="ECO:0007669"/>
    <property type="project" value="InterPro"/>
</dbReference>
<dbReference type="Gene3D" id="3.30.40.210">
    <property type="match status" value="1"/>
</dbReference>
<comment type="similarity">
    <text evidence="2">Belongs to the SPT4 family.</text>
</comment>
<keyword evidence="3" id="KW-0804">Transcription</keyword>
<dbReference type="GO" id="GO:0140673">
    <property type="term" value="P:transcription elongation-coupled chromatin remodeling"/>
    <property type="evidence" value="ECO:0007669"/>
    <property type="project" value="InterPro"/>
</dbReference>
<accession>A0AAV9YBP6</accession>
<evidence type="ECO:0000256" key="3">
    <source>
        <dbReference type="ARBA" id="ARBA00023163"/>
    </source>
</evidence>
<dbReference type="GO" id="GO:0000993">
    <property type="term" value="F:RNA polymerase II complex binding"/>
    <property type="evidence" value="ECO:0007669"/>
    <property type="project" value="TreeGrafter"/>
</dbReference>
<dbReference type="CDD" id="cd07973">
    <property type="entry name" value="Spt4"/>
    <property type="match status" value="1"/>
</dbReference>
<evidence type="ECO:0000256" key="1">
    <source>
        <dbReference type="ARBA" id="ARBA00004123"/>
    </source>
</evidence>
<dbReference type="SMART" id="SM01389">
    <property type="entry name" value="Spt4"/>
    <property type="match status" value="1"/>
</dbReference>
<dbReference type="InterPro" id="IPR038510">
    <property type="entry name" value="Spt4_sf"/>
</dbReference>
<comment type="caution">
    <text evidence="6">The sequence shown here is derived from an EMBL/GenBank/DDBJ whole genome shotgun (WGS) entry which is preliminary data.</text>
</comment>
<dbReference type="GO" id="GO:0032044">
    <property type="term" value="C:DSIF complex"/>
    <property type="evidence" value="ECO:0007669"/>
    <property type="project" value="TreeGrafter"/>
</dbReference>
<dbReference type="EMBL" id="JAWDEY010000002">
    <property type="protein sequence ID" value="KAK6590941.1"/>
    <property type="molecule type" value="Genomic_DNA"/>
</dbReference>
<dbReference type="GO" id="GO:0006355">
    <property type="term" value="P:regulation of DNA-templated transcription"/>
    <property type="evidence" value="ECO:0007669"/>
    <property type="project" value="InterPro"/>
</dbReference>
<dbReference type="Pfam" id="PF06093">
    <property type="entry name" value="Spt4"/>
    <property type="match status" value="1"/>
</dbReference>
<proteinExistence type="inferred from homology"/>
<evidence type="ECO:0000313" key="7">
    <source>
        <dbReference type="Proteomes" id="UP001311799"/>
    </source>
</evidence>
<dbReference type="AlphaFoldDB" id="A0AAV9YBP6"/>
<feature type="domain" description="Spt4/RpoE2 zinc finger" evidence="5">
    <location>
        <begin position="38"/>
        <end position="114"/>
    </location>
</feature>
<dbReference type="InterPro" id="IPR009287">
    <property type="entry name" value="Spt4"/>
</dbReference>
<dbReference type="Proteomes" id="UP001311799">
    <property type="component" value="Unassembled WGS sequence"/>
</dbReference>
<dbReference type="InterPro" id="IPR022800">
    <property type="entry name" value="Spt4/RpoE2_Znf"/>
</dbReference>
<evidence type="ECO:0000259" key="5">
    <source>
        <dbReference type="SMART" id="SM01389"/>
    </source>
</evidence>